<reference evidence="13" key="1">
    <citation type="submission" date="2017-02" db="UniProtKB">
        <authorList>
            <consortium name="WormBaseParasite"/>
        </authorList>
    </citation>
    <scope>IDENTIFICATION</scope>
</reference>
<dbReference type="PANTHER" id="PTHR14196">
    <property type="entry name" value="ODD-SKIPPED - RELATED"/>
    <property type="match status" value="1"/>
</dbReference>
<reference evidence="11 12" key="2">
    <citation type="submission" date="2018-11" db="EMBL/GenBank/DDBJ databases">
        <authorList>
            <consortium name="Pathogen Informatics"/>
        </authorList>
    </citation>
    <scope>NUCLEOTIDE SEQUENCE [LARGE SCALE GENOMIC DNA]</scope>
</reference>
<evidence type="ECO:0000256" key="2">
    <source>
        <dbReference type="ARBA" id="ARBA00022723"/>
    </source>
</evidence>
<dbReference type="GO" id="GO:0000981">
    <property type="term" value="F:DNA-binding transcription factor activity, RNA polymerase II-specific"/>
    <property type="evidence" value="ECO:0007669"/>
    <property type="project" value="TreeGrafter"/>
</dbReference>
<keyword evidence="8" id="KW-0539">Nucleus</keyword>
<dbReference type="OrthoDB" id="9451254at2759"/>
<keyword evidence="5" id="KW-0862">Zinc</keyword>
<evidence type="ECO:0000313" key="12">
    <source>
        <dbReference type="Proteomes" id="UP000276776"/>
    </source>
</evidence>
<dbReference type="SMART" id="SM00355">
    <property type="entry name" value="ZnF_C2H2"/>
    <property type="match status" value="2"/>
</dbReference>
<evidence type="ECO:0000313" key="11">
    <source>
        <dbReference type="EMBL" id="VDM99917.1"/>
    </source>
</evidence>
<evidence type="ECO:0000256" key="6">
    <source>
        <dbReference type="ARBA" id="ARBA00023015"/>
    </source>
</evidence>
<evidence type="ECO:0000256" key="9">
    <source>
        <dbReference type="PROSITE-ProRule" id="PRU00042"/>
    </source>
</evidence>
<dbReference type="InterPro" id="IPR013087">
    <property type="entry name" value="Znf_C2H2_type"/>
</dbReference>
<dbReference type="Pfam" id="PF00096">
    <property type="entry name" value="zf-C2H2"/>
    <property type="match status" value="2"/>
</dbReference>
<evidence type="ECO:0000256" key="5">
    <source>
        <dbReference type="ARBA" id="ARBA00022833"/>
    </source>
</evidence>
<keyword evidence="2" id="KW-0479">Metal-binding</keyword>
<dbReference type="PROSITE" id="PS50157">
    <property type="entry name" value="ZINC_FINGER_C2H2_2"/>
    <property type="match status" value="2"/>
</dbReference>
<protein>
    <submittedName>
        <fullName evidence="13">Protein bowel</fullName>
    </submittedName>
</protein>
<evidence type="ECO:0000256" key="1">
    <source>
        <dbReference type="ARBA" id="ARBA00004123"/>
    </source>
</evidence>
<dbReference type="InterPro" id="IPR050717">
    <property type="entry name" value="C2H2-ZF_Transcription_Reg"/>
</dbReference>
<dbReference type="PANTHER" id="PTHR14196:SF0">
    <property type="entry name" value="PROTEIN BOWEL"/>
    <property type="match status" value="1"/>
</dbReference>
<dbReference type="Gene3D" id="3.30.160.60">
    <property type="entry name" value="Classic Zinc Finger"/>
    <property type="match status" value="2"/>
</dbReference>
<proteinExistence type="predicted"/>
<dbReference type="PROSITE" id="PS00028">
    <property type="entry name" value="ZINC_FINGER_C2H2_1"/>
    <property type="match status" value="1"/>
</dbReference>
<organism evidence="13">
    <name type="scientific">Thelazia callipaeda</name>
    <name type="common">Oriental eyeworm</name>
    <name type="synonym">Parasitic nematode</name>
    <dbReference type="NCBI Taxonomy" id="103827"/>
    <lineage>
        <taxon>Eukaryota</taxon>
        <taxon>Metazoa</taxon>
        <taxon>Ecdysozoa</taxon>
        <taxon>Nematoda</taxon>
        <taxon>Chromadorea</taxon>
        <taxon>Rhabditida</taxon>
        <taxon>Spirurina</taxon>
        <taxon>Spiruromorpha</taxon>
        <taxon>Thelazioidea</taxon>
        <taxon>Thelaziidae</taxon>
        <taxon>Thelazia</taxon>
    </lineage>
</organism>
<feature type="domain" description="C2H2-type" evidence="10">
    <location>
        <begin position="33"/>
        <end position="60"/>
    </location>
</feature>
<gene>
    <name evidence="11" type="ORF">TCLT_LOCUS3444</name>
</gene>
<evidence type="ECO:0000256" key="7">
    <source>
        <dbReference type="ARBA" id="ARBA00023163"/>
    </source>
</evidence>
<dbReference type="AlphaFoldDB" id="A0A0N5CT93"/>
<accession>A0A0N5CT93</accession>
<dbReference type="SUPFAM" id="SSF57667">
    <property type="entry name" value="beta-beta-alpha zinc fingers"/>
    <property type="match status" value="1"/>
</dbReference>
<evidence type="ECO:0000256" key="4">
    <source>
        <dbReference type="ARBA" id="ARBA00022771"/>
    </source>
</evidence>
<dbReference type="InterPro" id="IPR036236">
    <property type="entry name" value="Znf_C2H2_sf"/>
</dbReference>
<dbReference type="GO" id="GO:0000977">
    <property type="term" value="F:RNA polymerase II transcription regulatory region sequence-specific DNA binding"/>
    <property type="evidence" value="ECO:0007669"/>
    <property type="project" value="TreeGrafter"/>
</dbReference>
<keyword evidence="6" id="KW-0805">Transcription regulation</keyword>
<dbReference type="FunFam" id="3.30.160.60:FF:000311">
    <property type="entry name" value="protein odd-skipped-related 2 isoform X1"/>
    <property type="match status" value="1"/>
</dbReference>
<evidence type="ECO:0000259" key="10">
    <source>
        <dbReference type="PROSITE" id="PS50157"/>
    </source>
</evidence>
<keyword evidence="3" id="KW-0677">Repeat</keyword>
<dbReference type="STRING" id="103827.A0A0N5CT93"/>
<comment type="subcellular location">
    <subcellularLocation>
        <location evidence="1">Nucleus</location>
    </subcellularLocation>
</comment>
<dbReference type="GO" id="GO:0008270">
    <property type="term" value="F:zinc ion binding"/>
    <property type="evidence" value="ECO:0007669"/>
    <property type="project" value="UniProtKB-KW"/>
</dbReference>
<keyword evidence="7" id="KW-0804">Transcription</keyword>
<dbReference type="FunFam" id="3.30.160.60:FF:002571">
    <property type="entry name" value="Protein odd-skipped-related 2"/>
    <property type="match status" value="1"/>
</dbReference>
<keyword evidence="12" id="KW-1185">Reference proteome</keyword>
<dbReference type="EMBL" id="UYYF01001495">
    <property type="protein sequence ID" value="VDM99917.1"/>
    <property type="molecule type" value="Genomic_DNA"/>
</dbReference>
<evidence type="ECO:0000256" key="8">
    <source>
        <dbReference type="ARBA" id="ARBA00023242"/>
    </source>
</evidence>
<dbReference type="WBParaSite" id="TCLT_0000345101-mRNA-1">
    <property type="protein sequence ID" value="TCLT_0000345101-mRNA-1"/>
    <property type="gene ID" value="TCLT_0000345101"/>
</dbReference>
<evidence type="ECO:0000256" key="3">
    <source>
        <dbReference type="ARBA" id="ARBA00022737"/>
    </source>
</evidence>
<feature type="domain" description="C2H2-type" evidence="10">
    <location>
        <begin position="61"/>
        <end position="79"/>
    </location>
</feature>
<name>A0A0N5CT93_THECL</name>
<dbReference type="GO" id="GO:0005634">
    <property type="term" value="C:nucleus"/>
    <property type="evidence" value="ECO:0007669"/>
    <property type="project" value="UniProtKB-SubCell"/>
</dbReference>
<keyword evidence="4 9" id="KW-0863">Zinc-finger</keyword>
<dbReference type="Proteomes" id="UP000276776">
    <property type="component" value="Unassembled WGS sequence"/>
</dbReference>
<dbReference type="OMA" id="RTHKDDV"/>
<evidence type="ECO:0000313" key="13">
    <source>
        <dbReference type="WBParaSite" id="TCLT_0000345101-mRNA-1"/>
    </source>
</evidence>
<sequence length="79" mass="9547">MEVIQKVSQSVNIIRFMLPRQGTGRGLRPKKEFICQYCQRHFTKSYNLLIHERTHTDERPYDCDICGKAFRRQDHLRDH</sequence>